<evidence type="ECO:0000259" key="2">
    <source>
        <dbReference type="Pfam" id="PF03713"/>
    </source>
</evidence>
<dbReference type="EMBL" id="JALXTC010000035">
    <property type="protein sequence ID" value="MCT2117883.1"/>
    <property type="molecule type" value="Genomic_DNA"/>
</dbReference>
<evidence type="ECO:0000313" key="3">
    <source>
        <dbReference type="EMBL" id="MCT2117883.1"/>
    </source>
</evidence>
<protein>
    <submittedName>
        <fullName evidence="3">DUF305 domain-containing protein</fullName>
    </submittedName>
</protein>
<evidence type="ECO:0000313" key="4">
    <source>
        <dbReference type="Proteomes" id="UP001206890"/>
    </source>
</evidence>
<organism evidence="3 4">
    <name type="scientific">Dietzia cinnamea</name>
    <dbReference type="NCBI Taxonomy" id="321318"/>
    <lineage>
        <taxon>Bacteria</taxon>
        <taxon>Bacillati</taxon>
        <taxon>Actinomycetota</taxon>
        <taxon>Actinomycetes</taxon>
        <taxon>Mycobacteriales</taxon>
        <taxon>Dietziaceae</taxon>
        <taxon>Dietzia</taxon>
    </lineage>
</organism>
<dbReference type="Gene3D" id="1.20.1260.10">
    <property type="match status" value="1"/>
</dbReference>
<reference evidence="3" key="1">
    <citation type="submission" date="2022-04" db="EMBL/GenBank/DDBJ databases">
        <title>Human microbiome associated bacterial genomes.</title>
        <authorList>
            <person name="Sandstrom S."/>
            <person name="Salamzade R."/>
            <person name="Kalan L.R."/>
        </authorList>
    </citation>
    <scope>NUCLEOTIDE SEQUENCE</scope>
    <source>
        <strain evidence="3">P3-SID1762</strain>
    </source>
</reference>
<feature type="chain" id="PRO_5043509922" evidence="1">
    <location>
        <begin position="24"/>
        <end position="210"/>
    </location>
</feature>
<dbReference type="AlphaFoldDB" id="A0AAW5Q8J6"/>
<name>A0AAW5Q8J6_9ACTN</name>
<dbReference type="Proteomes" id="UP001206890">
    <property type="component" value="Unassembled WGS sequence"/>
</dbReference>
<dbReference type="PANTHER" id="PTHR36933">
    <property type="entry name" value="SLL0788 PROTEIN"/>
    <property type="match status" value="1"/>
</dbReference>
<accession>A0AAW5Q8J6</accession>
<sequence>MIRKPKLVTAVAAAALLALSACTNDSDDTTAEATTSVISSAVESTTTATSSAAAEHSEADVMFAQMMMPHHQQAIEMSDIILAKDGIPEDVTTLAEDIKNAQGPEIQQLTEWLDQWGEPTEPQGGHGGHNMAEMDGMLSADELQQLSDAEGTDAARLFLEQMIAHHEGAITMAEDEVENGSFQPAVDLAQTIIDTQQQEIDTMRDLLNSL</sequence>
<comment type="caution">
    <text evidence="3">The sequence shown here is derived from an EMBL/GenBank/DDBJ whole genome shotgun (WGS) entry which is preliminary data.</text>
</comment>
<feature type="signal peptide" evidence="1">
    <location>
        <begin position="1"/>
        <end position="23"/>
    </location>
</feature>
<dbReference type="Pfam" id="PF03713">
    <property type="entry name" value="DUF305"/>
    <property type="match status" value="1"/>
</dbReference>
<feature type="domain" description="DUF305" evidence="2">
    <location>
        <begin position="60"/>
        <end position="207"/>
    </location>
</feature>
<dbReference type="RefSeq" id="WP_070720010.1">
    <property type="nucleotide sequence ID" value="NZ_JAFFGT010000029.1"/>
</dbReference>
<dbReference type="InterPro" id="IPR012347">
    <property type="entry name" value="Ferritin-like"/>
</dbReference>
<proteinExistence type="predicted"/>
<keyword evidence="1" id="KW-0732">Signal</keyword>
<gene>
    <name evidence="3" type="ORF">M3D93_08995</name>
</gene>
<dbReference type="PANTHER" id="PTHR36933:SF1">
    <property type="entry name" value="SLL0788 PROTEIN"/>
    <property type="match status" value="1"/>
</dbReference>
<dbReference type="InterPro" id="IPR005183">
    <property type="entry name" value="DUF305_CopM-like"/>
</dbReference>
<dbReference type="PROSITE" id="PS51257">
    <property type="entry name" value="PROKAR_LIPOPROTEIN"/>
    <property type="match status" value="1"/>
</dbReference>
<evidence type="ECO:0000256" key="1">
    <source>
        <dbReference type="SAM" id="SignalP"/>
    </source>
</evidence>